<dbReference type="InterPro" id="IPR012094">
    <property type="entry name" value="tRNA_Ile_lys_synt"/>
</dbReference>
<dbReference type="GO" id="GO:0032267">
    <property type="term" value="F:tRNA(Ile)-lysidine synthase activity"/>
    <property type="evidence" value="ECO:0007669"/>
    <property type="project" value="UniProtKB-EC"/>
</dbReference>
<dbReference type="EMBL" id="CP046045">
    <property type="protein sequence ID" value="QGM26926.1"/>
    <property type="molecule type" value="Genomic_DNA"/>
</dbReference>
<sequence>MRRTLPAFNEVWQRQFRSSVLSQLQAFSAQTKFLIGCSGGMDSMLLLHLLSFLCPEKVRAIYIDHQLQSPSAAWGTLVQATCQNLNVPCVLQKVSVSEGNLENQARQARYQAYMQHLDSNEVLVLAHHQQDQAETVLLRLFSGAGVQGLAAMQAVDVRDDISIWRPLLDISREQICQWSAELKLDYVQDPSNQDVHYDRAWAREILWPVVQQRFPKMQQAVTRTANLMQDTENILAEVLAQDLAACGTDSQLNLIQLQQLSLSRQRQLLSAWMKGQAQYRPSFDMVERLQREVIQAKADAQAALHCQDYYYLRYQQQLFRLPKAEYLAAEHFEAEEQVLCLQADQTFQVWSGCYQLQQAKVGLSATLLNRPLTLRPRLGGEKIHLYGRVGTWPLKKAIQEAQIFPWTRHTIQILSLDNVMLGVFSPKGFWLAQSDYCVADGWQPNLVS</sequence>
<dbReference type="Gene3D" id="1.20.59.20">
    <property type="match status" value="1"/>
</dbReference>
<dbReference type="HAMAP" id="MF_01161">
    <property type="entry name" value="tRNA_Ile_lys_synt"/>
    <property type="match status" value="1"/>
</dbReference>
<proteinExistence type="inferred from homology"/>
<dbReference type="SUPFAM" id="SSF52402">
    <property type="entry name" value="Adenine nucleotide alpha hydrolases-like"/>
    <property type="match status" value="1"/>
</dbReference>
<gene>
    <name evidence="8 10" type="primary">tilS</name>
    <name evidence="10" type="ORF">GJD93_04110</name>
</gene>
<protein>
    <recommendedName>
        <fullName evidence="8">tRNA(Ile)-lysidine synthase</fullName>
        <ecNumber evidence="8">6.3.4.19</ecNumber>
    </recommendedName>
    <alternativeName>
        <fullName evidence="8">tRNA(Ile)-2-lysyl-cytidine synthase</fullName>
    </alternativeName>
    <alternativeName>
        <fullName evidence="8">tRNA(Ile)-lysidine synthetase</fullName>
    </alternativeName>
</protein>
<dbReference type="PANTHER" id="PTHR43033">
    <property type="entry name" value="TRNA(ILE)-LYSIDINE SYNTHASE-RELATED"/>
    <property type="match status" value="1"/>
</dbReference>
<comment type="domain">
    <text evidence="8">The N-terminal region contains the highly conserved SGGXDS motif, predicted to be a P-loop motif involved in ATP binding.</text>
</comment>
<keyword evidence="5 8" id="KW-0547">Nucleotide-binding</keyword>
<evidence type="ECO:0000256" key="6">
    <source>
        <dbReference type="ARBA" id="ARBA00022840"/>
    </source>
</evidence>
<accession>A0AAP9KID6</accession>
<dbReference type="SMART" id="SM00977">
    <property type="entry name" value="TilS_C"/>
    <property type="match status" value="1"/>
</dbReference>
<dbReference type="Pfam" id="PF09179">
    <property type="entry name" value="TilS"/>
    <property type="match status" value="1"/>
</dbReference>
<keyword evidence="2 8" id="KW-0963">Cytoplasm</keyword>
<dbReference type="PANTHER" id="PTHR43033:SF1">
    <property type="entry name" value="TRNA(ILE)-LYSIDINE SYNTHASE-RELATED"/>
    <property type="match status" value="1"/>
</dbReference>
<evidence type="ECO:0000313" key="11">
    <source>
        <dbReference type="Proteomes" id="UP000405075"/>
    </source>
</evidence>
<dbReference type="Gene3D" id="3.40.50.620">
    <property type="entry name" value="HUPs"/>
    <property type="match status" value="1"/>
</dbReference>
<name>A0AAP9KID6_9GAMM</name>
<evidence type="ECO:0000313" key="10">
    <source>
        <dbReference type="EMBL" id="QGM26926.1"/>
    </source>
</evidence>
<comment type="function">
    <text evidence="8">Ligates lysine onto the cytidine present at position 34 of the AUA codon-specific tRNA(Ile) that contains the anticodon CAU, in an ATP-dependent manner. Cytidine is converted to lysidine, thus changing the amino acid specificity of the tRNA from methionine to isoleucine.</text>
</comment>
<dbReference type="GO" id="GO:0005524">
    <property type="term" value="F:ATP binding"/>
    <property type="evidence" value="ECO:0007669"/>
    <property type="project" value="UniProtKB-UniRule"/>
</dbReference>
<comment type="catalytic activity">
    <reaction evidence="7 8">
        <text>cytidine(34) in tRNA(Ile2) + L-lysine + ATP = lysidine(34) in tRNA(Ile2) + AMP + diphosphate + H(+)</text>
        <dbReference type="Rhea" id="RHEA:43744"/>
        <dbReference type="Rhea" id="RHEA-COMP:10625"/>
        <dbReference type="Rhea" id="RHEA-COMP:10670"/>
        <dbReference type="ChEBI" id="CHEBI:15378"/>
        <dbReference type="ChEBI" id="CHEBI:30616"/>
        <dbReference type="ChEBI" id="CHEBI:32551"/>
        <dbReference type="ChEBI" id="CHEBI:33019"/>
        <dbReference type="ChEBI" id="CHEBI:82748"/>
        <dbReference type="ChEBI" id="CHEBI:83665"/>
        <dbReference type="ChEBI" id="CHEBI:456215"/>
        <dbReference type="EC" id="6.3.4.19"/>
    </reaction>
</comment>
<evidence type="ECO:0000256" key="3">
    <source>
        <dbReference type="ARBA" id="ARBA00022598"/>
    </source>
</evidence>
<dbReference type="NCBIfam" id="TIGR02433">
    <property type="entry name" value="lysidine_TilS_C"/>
    <property type="match status" value="1"/>
</dbReference>
<dbReference type="GO" id="GO:0005737">
    <property type="term" value="C:cytoplasm"/>
    <property type="evidence" value="ECO:0007669"/>
    <property type="project" value="UniProtKB-SubCell"/>
</dbReference>
<dbReference type="SUPFAM" id="SSF82829">
    <property type="entry name" value="MesJ substrate recognition domain-like"/>
    <property type="match status" value="1"/>
</dbReference>
<dbReference type="CDD" id="cd01992">
    <property type="entry name" value="TilS_N"/>
    <property type="match status" value="1"/>
</dbReference>
<evidence type="ECO:0000256" key="7">
    <source>
        <dbReference type="ARBA" id="ARBA00048539"/>
    </source>
</evidence>
<dbReference type="InterPro" id="IPR012796">
    <property type="entry name" value="Lysidine-tRNA-synth_C"/>
</dbReference>
<feature type="binding site" evidence="8">
    <location>
        <begin position="38"/>
        <end position="43"/>
    </location>
    <ligand>
        <name>ATP</name>
        <dbReference type="ChEBI" id="CHEBI:30616"/>
    </ligand>
</feature>
<evidence type="ECO:0000256" key="5">
    <source>
        <dbReference type="ARBA" id="ARBA00022741"/>
    </source>
</evidence>
<feature type="domain" description="Lysidine-tRNA(Ile) synthetase C-terminal" evidence="9">
    <location>
        <begin position="372"/>
        <end position="442"/>
    </location>
</feature>
<evidence type="ECO:0000256" key="1">
    <source>
        <dbReference type="ARBA" id="ARBA00004496"/>
    </source>
</evidence>
<dbReference type="InterPro" id="IPR011063">
    <property type="entry name" value="TilS/TtcA_N"/>
</dbReference>
<dbReference type="EC" id="6.3.4.19" evidence="8"/>
<comment type="similarity">
    <text evidence="8">Belongs to the tRNA(Ile)-lysidine synthase family.</text>
</comment>
<dbReference type="Pfam" id="PF11734">
    <property type="entry name" value="TilS_C"/>
    <property type="match status" value="1"/>
</dbReference>
<evidence type="ECO:0000256" key="2">
    <source>
        <dbReference type="ARBA" id="ARBA00022490"/>
    </source>
</evidence>
<dbReference type="NCBIfam" id="TIGR02432">
    <property type="entry name" value="lysidine_TilS_N"/>
    <property type="match status" value="1"/>
</dbReference>
<reference evidence="11" key="1">
    <citation type="submission" date="2019-11" db="EMBL/GenBank/DDBJ databases">
        <title>Escherichia coli 1916D6.</title>
        <authorList>
            <person name="Yao H."/>
            <person name="Du X."/>
            <person name="Yu R."/>
            <person name="Li A."/>
        </authorList>
    </citation>
    <scope>NUCLEOTIDE SEQUENCE [LARGE SCALE GENOMIC DNA]</scope>
    <source>
        <strain evidence="11">19110F47</strain>
    </source>
</reference>
<dbReference type="Proteomes" id="UP000405075">
    <property type="component" value="Chromosome"/>
</dbReference>
<dbReference type="RefSeq" id="WP_104852453.1">
    <property type="nucleotide sequence ID" value="NZ_AP031566.1"/>
</dbReference>
<keyword evidence="6 8" id="KW-0067">ATP-binding</keyword>
<dbReference type="AlphaFoldDB" id="A0AAP9KID6"/>
<comment type="subcellular location">
    <subcellularLocation>
        <location evidence="1 8">Cytoplasm</location>
    </subcellularLocation>
</comment>
<keyword evidence="4 8" id="KW-0819">tRNA processing</keyword>
<dbReference type="SUPFAM" id="SSF56037">
    <property type="entry name" value="PheT/TilS domain"/>
    <property type="match status" value="1"/>
</dbReference>
<dbReference type="InterPro" id="IPR012795">
    <property type="entry name" value="tRNA_Ile_lys_synt_N"/>
</dbReference>
<evidence type="ECO:0000256" key="4">
    <source>
        <dbReference type="ARBA" id="ARBA00022694"/>
    </source>
</evidence>
<dbReference type="Pfam" id="PF01171">
    <property type="entry name" value="ATP_bind_3"/>
    <property type="match status" value="1"/>
</dbReference>
<dbReference type="GO" id="GO:0006400">
    <property type="term" value="P:tRNA modification"/>
    <property type="evidence" value="ECO:0007669"/>
    <property type="project" value="UniProtKB-UniRule"/>
</dbReference>
<evidence type="ECO:0000256" key="8">
    <source>
        <dbReference type="HAMAP-Rule" id="MF_01161"/>
    </source>
</evidence>
<organism evidence="10 11">
    <name type="scientific">Acinetobacter towneri</name>
    <dbReference type="NCBI Taxonomy" id="202956"/>
    <lineage>
        <taxon>Bacteria</taxon>
        <taxon>Pseudomonadati</taxon>
        <taxon>Pseudomonadota</taxon>
        <taxon>Gammaproteobacteria</taxon>
        <taxon>Moraxellales</taxon>
        <taxon>Moraxellaceae</taxon>
        <taxon>Acinetobacter</taxon>
    </lineage>
</organism>
<keyword evidence="3 8" id="KW-0436">Ligase</keyword>
<evidence type="ECO:0000259" key="9">
    <source>
        <dbReference type="SMART" id="SM00977"/>
    </source>
</evidence>
<dbReference type="InterPro" id="IPR015262">
    <property type="entry name" value="tRNA_Ile_lys_synt_subst-bd"/>
</dbReference>
<dbReference type="InterPro" id="IPR014729">
    <property type="entry name" value="Rossmann-like_a/b/a_fold"/>
</dbReference>